<evidence type="ECO:0000256" key="1">
    <source>
        <dbReference type="SAM" id="MobiDB-lite"/>
    </source>
</evidence>
<dbReference type="RefSeq" id="WP_129477598.1">
    <property type="nucleotide sequence ID" value="NZ_SDWS01000007.1"/>
</dbReference>
<proteinExistence type="predicted"/>
<sequence>MTRHSDTLVGRSLWRAAVLGGTLLFLATACVSPGSWPRKISDIPSVTSPTETVVPEEVPPTTQPPAAPEWQEVFMDHFDGVAGTPPGQWHPMTGWNGATLNGSGQLDVGHLSQIRSTPGWSLPVGTQVRVSASLIMPDTGSNYAALWVQHPDAGDPREIDVIESYGPLKAAGAQLGSHLCYDETLDNGVDECGAVGRTAELAGVSHSFADGVKPWQSYWEYHAEFTVGSDRVWFQARDGSGNLAYTAATLPDVRRVPGNVVPFHLRLSNKDVAPDDAVVGGEQHSMLVDWVAVQVKYPTAVG</sequence>
<gene>
    <name evidence="2" type="ORF">EUA06_16045</name>
</gene>
<keyword evidence="3" id="KW-1185">Reference proteome</keyword>
<evidence type="ECO:0000313" key="2">
    <source>
        <dbReference type="EMBL" id="RYB89479.1"/>
    </source>
</evidence>
<evidence type="ECO:0008006" key="4">
    <source>
        <dbReference type="Google" id="ProtNLM"/>
    </source>
</evidence>
<organism evidence="2 3">
    <name type="scientific">Nocardioides glacieisoli</name>
    <dbReference type="NCBI Taxonomy" id="1168730"/>
    <lineage>
        <taxon>Bacteria</taxon>
        <taxon>Bacillati</taxon>
        <taxon>Actinomycetota</taxon>
        <taxon>Actinomycetes</taxon>
        <taxon>Propionibacteriales</taxon>
        <taxon>Nocardioidaceae</taxon>
        <taxon>Nocardioides</taxon>
    </lineage>
</organism>
<name>A0A4Q2RP94_9ACTN</name>
<protein>
    <recommendedName>
        <fullName evidence="4">GH16 domain-containing protein</fullName>
    </recommendedName>
</protein>
<feature type="region of interest" description="Disordered" evidence="1">
    <location>
        <begin position="42"/>
        <end position="64"/>
    </location>
</feature>
<evidence type="ECO:0000313" key="3">
    <source>
        <dbReference type="Proteomes" id="UP000291838"/>
    </source>
</evidence>
<comment type="caution">
    <text evidence="2">The sequence shown here is derived from an EMBL/GenBank/DDBJ whole genome shotgun (WGS) entry which is preliminary data.</text>
</comment>
<dbReference type="OrthoDB" id="3769201at2"/>
<dbReference type="InterPro" id="IPR013320">
    <property type="entry name" value="ConA-like_dom_sf"/>
</dbReference>
<dbReference type="Proteomes" id="UP000291838">
    <property type="component" value="Unassembled WGS sequence"/>
</dbReference>
<dbReference type="AlphaFoldDB" id="A0A4Q2RP94"/>
<dbReference type="EMBL" id="SDWS01000007">
    <property type="protein sequence ID" value="RYB89479.1"/>
    <property type="molecule type" value="Genomic_DNA"/>
</dbReference>
<reference evidence="2 3" key="1">
    <citation type="submission" date="2019-01" db="EMBL/GenBank/DDBJ databases">
        <title>Novel species of Nocardioides.</title>
        <authorList>
            <person name="Liu Q."/>
            <person name="Xin Y.-H."/>
        </authorList>
    </citation>
    <scope>NUCLEOTIDE SEQUENCE [LARGE SCALE GENOMIC DNA]</scope>
    <source>
        <strain evidence="2 3">HLT3-15</strain>
    </source>
</reference>
<dbReference type="PROSITE" id="PS51257">
    <property type="entry name" value="PROKAR_LIPOPROTEIN"/>
    <property type="match status" value="1"/>
</dbReference>
<feature type="compositionally biased region" description="Low complexity" evidence="1">
    <location>
        <begin position="44"/>
        <end position="56"/>
    </location>
</feature>
<dbReference type="SUPFAM" id="SSF49899">
    <property type="entry name" value="Concanavalin A-like lectins/glucanases"/>
    <property type="match status" value="1"/>
</dbReference>
<dbReference type="Gene3D" id="2.60.120.200">
    <property type="match status" value="1"/>
</dbReference>
<accession>A0A4Q2RP94</accession>